<organism evidence="2 3">
    <name type="scientific">Truncatella angustata</name>
    <dbReference type="NCBI Taxonomy" id="152316"/>
    <lineage>
        <taxon>Eukaryota</taxon>
        <taxon>Fungi</taxon>
        <taxon>Dikarya</taxon>
        <taxon>Ascomycota</taxon>
        <taxon>Pezizomycotina</taxon>
        <taxon>Sordariomycetes</taxon>
        <taxon>Xylariomycetidae</taxon>
        <taxon>Amphisphaeriales</taxon>
        <taxon>Sporocadaceae</taxon>
        <taxon>Truncatella</taxon>
    </lineage>
</organism>
<reference evidence="2" key="1">
    <citation type="journal article" date="2021" name="Nat. Commun.">
        <title>Genetic determinants of endophytism in the Arabidopsis root mycobiome.</title>
        <authorList>
            <person name="Mesny F."/>
            <person name="Miyauchi S."/>
            <person name="Thiergart T."/>
            <person name="Pickel B."/>
            <person name="Atanasova L."/>
            <person name="Karlsson M."/>
            <person name="Huettel B."/>
            <person name="Barry K.W."/>
            <person name="Haridas S."/>
            <person name="Chen C."/>
            <person name="Bauer D."/>
            <person name="Andreopoulos W."/>
            <person name="Pangilinan J."/>
            <person name="LaButti K."/>
            <person name="Riley R."/>
            <person name="Lipzen A."/>
            <person name="Clum A."/>
            <person name="Drula E."/>
            <person name="Henrissat B."/>
            <person name="Kohler A."/>
            <person name="Grigoriev I.V."/>
            <person name="Martin F.M."/>
            <person name="Hacquard S."/>
        </authorList>
    </citation>
    <scope>NUCLEOTIDE SEQUENCE</scope>
    <source>
        <strain evidence="2">MPI-SDFR-AT-0073</strain>
    </source>
</reference>
<dbReference type="GeneID" id="70124114"/>
<dbReference type="AlphaFoldDB" id="A0A9P8URC0"/>
<evidence type="ECO:0000256" key="1">
    <source>
        <dbReference type="SAM" id="SignalP"/>
    </source>
</evidence>
<evidence type="ECO:0000313" key="3">
    <source>
        <dbReference type="Proteomes" id="UP000758603"/>
    </source>
</evidence>
<keyword evidence="1" id="KW-0732">Signal</keyword>
<name>A0A9P8URC0_9PEZI</name>
<dbReference type="EMBL" id="JAGPXC010000002">
    <property type="protein sequence ID" value="KAH6656828.1"/>
    <property type="molecule type" value="Genomic_DNA"/>
</dbReference>
<gene>
    <name evidence="2" type="ORF">BKA67DRAFT_170427</name>
</gene>
<accession>A0A9P8URC0</accession>
<dbReference type="RefSeq" id="XP_045961062.1">
    <property type="nucleotide sequence ID" value="XM_046095221.1"/>
</dbReference>
<evidence type="ECO:0000313" key="2">
    <source>
        <dbReference type="EMBL" id="KAH6656828.1"/>
    </source>
</evidence>
<evidence type="ECO:0008006" key="4">
    <source>
        <dbReference type="Google" id="ProtNLM"/>
    </source>
</evidence>
<keyword evidence="3" id="KW-1185">Reference proteome</keyword>
<feature type="chain" id="PRO_5040159271" description="Secreted protein" evidence="1">
    <location>
        <begin position="18"/>
        <end position="112"/>
    </location>
</feature>
<comment type="caution">
    <text evidence="2">The sequence shown here is derived from an EMBL/GenBank/DDBJ whole genome shotgun (WGS) entry which is preliminary data.</text>
</comment>
<protein>
    <recommendedName>
        <fullName evidence="4">Secreted protein</fullName>
    </recommendedName>
</protein>
<sequence length="112" mass="12734">MGFACTCIRALISLCLCFCFCFCCCTWPFTYRSNKLEYHDRAFLLKIISSALQLCNPQHTWPVNEHECLETLYTLVTPTVQTSEALQTSLSVAPYTCHGPRVRSEVERISTA</sequence>
<proteinExistence type="predicted"/>
<feature type="signal peptide" evidence="1">
    <location>
        <begin position="1"/>
        <end position="17"/>
    </location>
</feature>
<dbReference type="Proteomes" id="UP000758603">
    <property type="component" value="Unassembled WGS sequence"/>
</dbReference>